<evidence type="ECO:0000313" key="2">
    <source>
        <dbReference type="Proteomes" id="UP001164539"/>
    </source>
</evidence>
<evidence type="ECO:0000313" key="1">
    <source>
        <dbReference type="EMBL" id="KAJ4721511.1"/>
    </source>
</evidence>
<dbReference type="Proteomes" id="UP001164539">
    <property type="component" value="Chromosome 4"/>
</dbReference>
<protein>
    <submittedName>
        <fullName evidence="1">Disease resistance protein</fullName>
    </submittedName>
</protein>
<name>A0ACC1YDG3_MELAZ</name>
<accession>A0ACC1YDG3</accession>
<reference evidence="1 2" key="1">
    <citation type="journal article" date="2023" name="Science">
        <title>Complex scaffold remodeling in plant triterpene biosynthesis.</title>
        <authorList>
            <person name="De La Pena R."/>
            <person name="Hodgson H."/>
            <person name="Liu J.C."/>
            <person name="Stephenson M.J."/>
            <person name="Martin A.C."/>
            <person name="Owen C."/>
            <person name="Harkess A."/>
            <person name="Leebens-Mack J."/>
            <person name="Jimenez L.E."/>
            <person name="Osbourn A."/>
            <person name="Sattely E.S."/>
        </authorList>
    </citation>
    <scope>NUCLEOTIDE SEQUENCE [LARGE SCALE GENOMIC DNA]</scope>
    <source>
        <strain evidence="2">cv. JPN11</strain>
        <tissue evidence="1">Leaf</tissue>
    </source>
</reference>
<comment type="caution">
    <text evidence="1">The sequence shown here is derived from an EMBL/GenBank/DDBJ whole genome shotgun (WGS) entry which is preliminary data.</text>
</comment>
<dbReference type="EMBL" id="CM051397">
    <property type="protein sequence ID" value="KAJ4721511.1"/>
    <property type="molecule type" value="Genomic_DNA"/>
</dbReference>
<organism evidence="1 2">
    <name type="scientific">Melia azedarach</name>
    <name type="common">Chinaberry tree</name>
    <dbReference type="NCBI Taxonomy" id="155640"/>
    <lineage>
        <taxon>Eukaryota</taxon>
        <taxon>Viridiplantae</taxon>
        <taxon>Streptophyta</taxon>
        <taxon>Embryophyta</taxon>
        <taxon>Tracheophyta</taxon>
        <taxon>Spermatophyta</taxon>
        <taxon>Magnoliopsida</taxon>
        <taxon>eudicotyledons</taxon>
        <taxon>Gunneridae</taxon>
        <taxon>Pentapetalae</taxon>
        <taxon>rosids</taxon>
        <taxon>malvids</taxon>
        <taxon>Sapindales</taxon>
        <taxon>Meliaceae</taxon>
        <taxon>Melia</taxon>
    </lineage>
</organism>
<keyword evidence="2" id="KW-1185">Reference proteome</keyword>
<proteinExistence type="predicted"/>
<gene>
    <name evidence="1" type="ORF">OWV82_009187</name>
</gene>
<sequence>MVTFSTAKSLVRLRELHILGCDMITGVVAADEGDEATDYEIVFSQLKELHLLGLESLANFCSTNSILKFPSLEELVVENCPKMKSFSGGELSTPKLQKVTYNRRTRELRKGDLNTTVQELHDEMSKYVNENVMKTEDVAGNGNLWNDSEDDVSIDYEEDVDIEDDEEEVEIEDKEEDDEAANV</sequence>